<comment type="caution">
    <text evidence="2">The sequence shown here is derived from an EMBL/GenBank/DDBJ whole genome shotgun (WGS) entry which is preliminary data.</text>
</comment>
<evidence type="ECO:0000313" key="3">
    <source>
        <dbReference type="Proteomes" id="UP000325313"/>
    </source>
</evidence>
<evidence type="ECO:0000313" key="2">
    <source>
        <dbReference type="EMBL" id="KAA1132075.1"/>
    </source>
</evidence>
<name>A0A5B0S3Y9_PUCGR</name>
<dbReference type="AlphaFoldDB" id="A0A5B0S3Y9"/>
<dbReference type="Proteomes" id="UP000325313">
    <property type="component" value="Unassembled WGS sequence"/>
</dbReference>
<feature type="compositionally biased region" description="Polar residues" evidence="1">
    <location>
        <begin position="86"/>
        <end position="103"/>
    </location>
</feature>
<protein>
    <submittedName>
        <fullName evidence="2">Uncharacterized protein</fullName>
    </submittedName>
</protein>
<sequence>MVNSPSRLQAGWSTALHSFKQEGQQPLIKTVNSLLWQAGEFENHQYPNSIHWMPSSVVFIHPNDTHLDSFLENVQFKVLRVPSIGWSSQSHGKLAGQPSSAPTKSRPARPVVYILEPHVEDSNILKQGQSSERIG</sequence>
<organism evidence="2 3">
    <name type="scientific">Puccinia graminis f. sp. tritici</name>
    <dbReference type="NCBI Taxonomy" id="56615"/>
    <lineage>
        <taxon>Eukaryota</taxon>
        <taxon>Fungi</taxon>
        <taxon>Dikarya</taxon>
        <taxon>Basidiomycota</taxon>
        <taxon>Pucciniomycotina</taxon>
        <taxon>Pucciniomycetes</taxon>
        <taxon>Pucciniales</taxon>
        <taxon>Pucciniaceae</taxon>
        <taxon>Puccinia</taxon>
    </lineage>
</organism>
<dbReference type="EMBL" id="VDEP01000102">
    <property type="protein sequence ID" value="KAA1132075.1"/>
    <property type="molecule type" value="Genomic_DNA"/>
</dbReference>
<reference evidence="2 3" key="1">
    <citation type="submission" date="2019-05" db="EMBL/GenBank/DDBJ databases">
        <title>Emergence of the Ug99 lineage of the wheat stem rust pathogen through somatic hybridization.</title>
        <authorList>
            <person name="Li F."/>
            <person name="Upadhyaya N.M."/>
            <person name="Sperschneider J."/>
            <person name="Matny O."/>
            <person name="Nguyen-Phuc H."/>
            <person name="Mago R."/>
            <person name="Raley C."/>
            <person name="Miller M.E."/>
            <person name="Silverstein K.A.T."/>
            <person name="Henningsen E."/>
            <person name="Hirsch C.D."/>
            <person name="Visser B."/>
            <person name="Pretorius Z.A."/>
            <person name="Steffenson B.J."/>
            <person name="Schwessinger B."/>
            <person name="Dodds P.N."/>
            <person name="Figueroa M."/>
        </authorList>
    </citation>
    <scope>NUCLEOTIDE SEQUENCE [LARGE SCALE GENOMIC DNA]</scope>
    <source>
        <strain evidence="2 3">Ug99</strain>
    </source>
</reference>
<gene>
    <name evidence="2" type="ORF">PGTUg99_036808</name>
</gene>
<evidence type="ECO:0000256" key="1">
    <source>
        <dbReference type="SAM" id="MobiDB-lite"/>
    </source>
</evidence>
<proteinExistence type="predicted"/>
<accession>A0A5B0S3Y9</accession>
<feature type="region of interest" description="Disordered" evidence="1">
    <location>
        <begin position="86"/>
        <end position="108"/>
    </location>
</feature>